<dbReference type="EC" id="2.4.-.-" evidence="3"/>
<dbReference type="InterPro" id="IPR029044">
    <property type="entry name" value="Nucleotide-diphossugar_trans"/>
</dbReference>
<dbReference type="InterPro" id="IPR001173">
    <property type="entry name" value="Glyco_trans_2-like"/>
</dbReference>
<dbReference type="Pfam" id="PF00535">
    <property type="entry name" value="Glycos_transf_2"/>
    <property type="match status" value="1"/>
</dbReference>
<gene>
    <name evidence="3" type="ORF">ACFOYW_17155</name>
</gene>
<keyword evidence="3" id="KW-0328">Glycosyltransferase</keyword>
<dbReference type="PANTHER" id="PTHR43685">
    <property type="entry name" value="GLYCOSYLTRANSFERASE"/>
    <property type="match status" value="1"/>
</dbReference>
<feature type="transmembrane region" description="Helical" evidence="1">
    <location>
        <begin position="280"/>
        <end position="299"/>
    </location>
</feature>
<name>A0ABV8QBP5_9MICO</name>
<keyword evidence="4" id="KW-1185">Reference proteome</keyword>
<feature type="transmembrane region" description="Helical" evidence="1">
    <location>
        <begin position="306"/>
        <end position="330"/>
    </location>
</feature>
<evidence type="ECO:0000256" key="1">
    <source>
        <dbReference type="SAM" id="Phobius"/>
    </source>
</evidence>
<dbReference type="PANTHER" id="PTHR43685:SF2">
    <property type="entry name" value="GLYCOSYLTRANSFERASE 2-LIKE DOMAIN-CONTAINING PROTEIN"/>
    <property type="match status" value="1"/>
</dbReference>
<keyword evidence="1" id="KW-1133">Transmembrane helix</keyword>
<proteinExistence type="predicted"/>
<dbReference type="CDD" id="cd02525">
    <property type="entry name" value="Succinoglycan_BP_ExoA"/>
    <property type="match status" value="1"/>
</dbReference>
<dbReference type="RefSeq" id="WP_390231831.1">
    <property type="nucleotide sequence ID" value="NZ_JBHSCN010000020.1"/>
</dbReference>
<keyword evidence="3" id="KW-0808">Transferase</keyword>
<comment type="caution">
    <text evidence="3">The sequence shown here is derived from an EMBL/GenBank/DDBJ whole genome shotgun (WGS) entry which is preliminary data.</text>
</comment>
<keyword evidence="1" id="KW-0472">Membrane</keyword>
<dbReference type="GO" id="GO:0016757">
    <property type="term" value="F:glycosyltransferase activity"/>
    <property type="evidence" value="ECO:0007669"/>
    <property type="project" value="UniProtKB-KW"/>
</dbReference>
<sequence>MPHDPLELGDLPGVSYVMPVLNEESHVGAAVASLLAQDYSGPSEVVLALGPSTDGTDAAVAALAAAEPRLTTVPNPEGNTPAGLNRAIEASAYPIVVRVDAHSILPADYTRTAIDVIKRTGADNVGGVMDAHGVTPFEQAVAVAYGSRVGLGGTRHHTSGKEGPAETVYLGVFQRQSLIDAGLFDEGFKRGQDWELNRRIRSRGGLVWFTPRLRVGYRPRASVKALARQFFSTGLWRGELARRFPANNGLRYWVPPVAVVLITLGIVAGCLAALSPWWLIGFVIPAGYLLIVFASTALARSHGRSAMAWLVIVLPVIHFTWGAGFILGFLKLTRNLSEFTGR</sequence>
<feature type="transmembrane region" description="Helical" evidence="1">
    <location>
        <begin position="252"/>
        <end position="274"/>
    </location>
</feature>
<evidence type="ECO:0000259" key="2">
    <source>
        <dbReference type="Pfam" id="PF00535"/>
    </source>
</evidence>
<evidence type="ECO:0000313" key="3">
    <source>
        <dbReference type="EMBL" id="MFC4245098.1"/>
    </source>
</evidence>
<dbReference type="SUPFAM" id="SSF53448">
    <property type="entry name" value="Nucleotide-diphospho-sugar transferases"/>
    <property type="match status" value="1"/>
</dbReference>
<evidence type="ECO:0000313" key="4">
    <source>
        <dbReference type="Proteomes" id="UP001595900"/>
    </source>
</evidence>
<dbReference type="Proteomes" id="UP001595900">
    <property type="component" value="Unassembled WGS sequence"/>
</dbReference>
<dbReference type="Gene3D" id="3.90.550.10">
    <property type="entry name" value="Spore Coat Polysaccharide Biosynthesis Protein SpsA, Chain A"/>
    <property type="match status" value="1"/>
</dbReference>
<reference evidence="4" key="1">
    <citation type="journal article" date="2019" name="Int. J. Syst. Evol. Microbiol.">
        <title>The Global Catalogue of Microorganisms (GCM) 10K type strain sequencing project: providing services to taxonomists for standard genome sequencing and annotation.</title>
        <authorList>
            <consortium name="The Broad Institute Genomics Platform"/>
            <consortium name="The Broad Institute Genome Sequencing Center for Infectious Disease"/>
            <person name="Wu L."/>
            <person name="Ma J."/>
        </authorList>
    </citation>
    <scope>NUCLEOTIDE SEQUENCE [LARGE SCALE GENOMIC DNA]</scope>
    <source>
        <strain evidence="4">CGMCC 1.10363</strain>
    </source>
</reference>
<protein>
    <submittedName>
        <fullName evidence="3">Glycosyltransferase family 2 protein</fullName>
        <ecNumber evidence="3">2.4.-.-</ecNumber>
    </submittedName>
</protein>
<organism evidence="3 4">
    <name type="scientific">Gryllotalpicola reticulitermitis</name>
    <dbReference type="NCBI Taxonomy" id="1184153"/>
    <lineage>
        <taxon>Bacteria</taxon>
        <taxon>Bacillati</taxon>
        <taxon>Actinomycetota</taxon>
        <taxon>Actinomycetes</taxon>
        <taxon>Micrococcales</taxon>
        <taxon>Microbacteriaceae</taxon>
        <taxon>Gryllotalpicola</taxon>
    </lineage>
</organism>
<accession>A0ABV8QBP5</accession>
<feature type="domain" description="Glycosyltransferase 2-like" evidence="2">
    <location>
        <begin position="15"/>
        <end position="142"/>
    </location>
</feature>
<keyword evidence="1" id="KW-0812">Transmembrane</keyword>
<dbReference type="InterPro" id="IPR050834">
    <property type="entry name" value="Glycosyltransf_2"/>
</dbReference>
<dbReference type="EMBL" id="JBHSCN010000020">
    <property type="protein sequence ID" value="MFC4245098.1"/>
    <property type="molecule type" value="Genomic_DNA"/>
</dbReference>